<dbReference type="InterPro" id="IPR027806">
    <property type="entry name" value="HARBI1_dom"/>
</dbReference>
<keyword evidence="2" id="KW-0479">Metal-binding</keyword>
<evidence type="ECO:0000256" key="1">
    <source>
        <dbReference type="ARBA" id="ARBA00001968"/>
    </source>
</evidence>
<dbReference type="OMA" id="MARHETV"/>
<sequence length="276" mass="32009">MNVTLENYFYSCGKNLMSDTTRSEQVGLRRFKSAFGVSPRICSIVWFAIKGDLSQDIREEHLLWTLLFLKCYNSTDVNRAIVKCDAKTFRTKVWSVIDVLAFIKVILWENRKINAVAGQTCFTSIDGVDFKIAEPSPFDPSFYSHKFKSAGLRYEIGLCLRTGEIVWAHGGFPCGRFPDLKIARDLFVEFLDEGERAVADRGYQDGRYFLLPNANNKQRHATIMSRHETINKRLRHFKILDCKFRHDKVKHIRCFHSVVNLVQLTIKHEEPLFSIF</sequence>
<dbReference type="EMBL" id="UFQS01000939">
    <property type="protein sequence ID" value="SSX07854.1"/>
    <property type="molecule type" value="Genomic_DNA"/>
</dbReference>
<name>A0A336L3F9_CULSO</name>
<accession>A0A336L3F9</accession>
<evidence type="ECO:0000259" key="3">
    <source>
        <dbReference type="Pfam" id="PF13359"/>
    </source>
</evidence>
<comment type="cofactor">
    <cofactor evidence="1">
        <name>a divalent metal cation</name>
        <dbReference type="ChEBI" id="CHEBI:60240"/>
    </cofactor>
</comment>
<dbReference type="Pfam" id="PF13359">
    <property type="entry name" value="DDE_Tnp_4"/>
    <property type="match status" value="1"/>
</dbReference>
<dbReference type="EMBL" id="UFQT01000939">
    <property type="protein sequence ID" value="SSX28088.1"/>
    <property type="molecule type" value="Genomic_DNA"/>
</dbReference>
<feature type="domain" description="DDE Tnp4" evidence="3">
    <location>
        <begin position="125"/>
        <end position="252"/>
    </location>
</feature>
<dbReference type="VEuPathDB" id="VectorBase:CSON015158"/>
<reference evidence="4" key="1">
    <citation type="submission" date="2018-04" db="EMBL/GenBank/DDBJ databases">
        <authorList>
            <person name="Go L.Y."/>
            <person name="Mitchell J.A."/>
        </authorList>
    </citation>
    <scope>NUCLEOTIDE SEQUENCE</scope>
    <source>
        <tissue evidence="4">Whole organism</tissue>
    </source>
</reference>
<reference evidence="5" key="2">
    <citation type="submission" date="2018-07" db="EMBL/GenBank/DDBJ databases">
        <authorList>
            <person name="Quirk P.G."/>
            <person name="Krulwich T.A."/>
        </authorList>
    </citation>
    <scope>NUCLEOTIDE SEQUENCE</scope>
</reference>
<evidence type="ECO:0000313" key="4">
    <source>
        <dbReference type="EMBL" id="SSX07854.1"/>
    </source>
</evidence>
<dbReference type="AlphaFoldDB" id="A0A336L3F9"/>
<protein>
    <submittedName>
        <fullName evidence="4">CSON015158 protein</fullName>
    </submittedName>
</protein>
<organism evidence="4">
    <name type="scientific">Culicoides sonorensis</name>
    <name type="common">Biting midge</name>
    <dbReference type="NCBI Taxonomy" id="179676"/>
    <lineage>
        <taxon>Eukaryota</taxon>
        <taxon>Metazoa</taxon>
        <taxon>Ecdysozoa</taxon>
        <taxon>Arthropoda</taxon>
        <taxon>Hexapoda</taxon>
        <taxon>Insecta</taxon>
        <taxon>Pterygota</taxon>
        <taxon>Neoptera</taxon>
        <taxon>Endopterygota</taxon>
        <taxon>Diptera</taxon>
        <taxon>Nematocera</taxon>
        <taxon>Chironomoidea</taxon>
        <taxon>Ceratopogonidae</taxon>
        <taxon>Ceratopogoninae</taxon>
        <taxon>Culicoides</taxon>
        <taxon>Monoculicoides</taxon>
    </lineage>
</organism>
<gene>
    <name evidence="4" type="primary">CSON015158</name>
</gene>
<dbReference type="GO" id="GO:0046872">
    <property type="term" value="F:metal ion binding"/>
    <property type="evidence" value="ECO:0007669"/>
    <property type="project" value="UniProtKB-KW"/>
</dbReference>
<evidence type="ECO:0000313" key="5">
    <source>
        <dbReference type="EMBL" id="SSX28088.1"/>
    </source>
</evidence>
<proteinExistence type="predicted"/>
<evidence type="ECO:0000256" key="2">
    <source>
        <dbReference type="ARBA" id="ARBA00022723"/>
    </source>
</evidence>